<keyword evidence="3" id="KW-1185">Reference proteome</keyword>
<feature type="domain" description="Imm-5-like" evidence="1">
    <location>
        <begin position="43"/>
        <end position="170"/>
    </location>
</feature>
<protein>
    <recommendedName>
        <fullName evidence="1">Imm-5-like domain-containing protein</fullName>
    </recommendedName>
</protein>
<evidence type="ECO:0000313" key="3">
    <source>
        <dbReference type="Proteomes" id="UP000606653"/>
    </source>
</evidence>
<dbReference type="RefSeq" id="WP_018978739.1">
    <property type="nucleotide sequence ID" value="NZ_BMLN01000006.1"/>
</dbReference>
<dbReference type="InterPro" id="IPR048667">
    <property type="entry name" value="Imm5-like"/>
</dbReference>
<comment type="caution">
    <text evidence="2">The sequence shown here is derived from an EMBL/GenBank/DDBJ whole genome shotgun (WGS) entry which is preliminary data.</text>
</comment>
<sequence>MNIEEYAWDKHEQKLKQQTEFTYSEPKIKIVDDSDLRKKIEAALEELPQKLLAQWAVQVSAEHLHDLDHHLKNDPRIELGLETLQKRMEGSIGAYELRKTGFIVNQLSKESKTKTSQYAARSFAQAIAVGHMRGHALVSSDYAVKLVNLLFNNSLEAATRERQRQLKILNELEQDFLNKRT</sequence>
<evidence type="ECO:0000259" key="1">
    <source>
        <dbReference type="Pfam" id="PF21805"/>
    </source>
</evidence>
<dbReference type="Proteomes" id="UP000606653">
    <property type="component" value="Unassembled WGS sequence"/>
</dbReference>
<name>A0ABQ2L3B3_9BACL</name>
<dbReference type="EMBL" id="BMLN01000006">
    <property type="protein sequence ID" value="GGO00998.1"/>
    <property type="molecule type" value="Genomic_DNA"/>
</dbReference>
<gene>
    <name evidence="2" type="ORF">GCM10010969_22800</name>
</gene>
<dbReference type="Pfam" id="PF21805">
    <property type="entry name" value="Imm5_like"/>
    <property type="match status" value="1"/>
</dbReference>
<evidence type="ECO:0000313" key="2">
    <source>
        <dbReference type="EMBL" id="GGO00998.1"/>
    </source>
</evidence>
<proteinExistence type="predicted"/>
<reference evidence="3" key="1">
    <citation type="journal article" date="2019" name="Int. J. Syst. Evol. Microbiol.">
        <title>The Global Catalogue of Microorganisms (GCM) 10K type strain sequencing project: providing services to taxonomists for standard genome sequencing and annotation.</title>
        <authorList>
            <consortium name="The Broad Institute Genomics Platform"/>
            <consortium name="The Broad Institute Genome Sequencing Center for Infectious Disease"/>
            <person name="Wu L."/>
            <person name="Ma J."/>
        </authorList>
    </citation>
    <scope>NUCLEOTIDE SEQUENCE [LARGE SCALE GENOMIC DNA]</scope>
    <source>
        <strain evidence="3">CGMCC 1.6964</strain>
    </source>
</reference>
<organism evidence="2 3">
    <name type="scientific">Saccharibacillus kuerlensis</name>
    <dbReference type="NCBI Taxonomy" id="459527"/>
    <lineage>
        <taxon>Bacteria</taxon>
        <taxon>Bacillati</taxon>
        <taxon>Bacillota</taxon>
        <taxon>Bacilli</taxon>
        <taxon>Bacillales</taxon>
        <taxon>Paenibacillaceae</taxon>
        <taxon>Saccharibacillus</taxon>
    </lineage>
</organism>
<accession>A0ABQ2L3B3</accession>